<accession>A0ABD3WFU3</accession>
<dbReference type="AlphaFoldDB" id="A0ABD3WFU3"/>
<name>A0ABD3WFU3_SINWO</name>
<reference evidence="1 2" key="1">
    <citation type="submission" date="2024-11" db="EMBL/GenBank/DDBJ databases">
        <title>Chromosome-level genome assembly of the freshwater bivalve Anodonta woodiana.</title>
        <authorList>
            <person name="Chen X."/>
        </authorList>
    </citation>
    <scope>NUCLEOTIDE SEQUENCE [LARGE SCALE GENOMIC DNA]</scope>
    <source>
        <strain evidence="1">MN2024</strain>
        <tissue evidence="1">Gills</tissue>
    </source>
</reference>
<dbReference type="Proteomes" id="UP001634394">
    <property type="component" value="Unassembled WGS sequence"/>
</dbReference>
<dbReference type="InterPro" id="IPR011333">
    <property type="entry name" value="SKP1/BTB/POZ_sf"/>
</dbReference>
<evidence type="ECO:0008006" key="3">
    <source>
        <dbReference type="Google" id="ProtNLM"/>
    </source>
</evidence>
<sequence length="68" mass="8078">MNSDFFRERLQSKLTTKKAPTIDCSMFPDNVFVKYLVKFMYGITFPLHMSNIHDTIQCWDYLGTSELY</sequence>
<proteinExistence type="predicted"/>
<comment type="caution">
    <text evidence="1">The sequence shown here is derived from an EMBL/GenBank/DDBJ whole genome shotgun (WGS) entry which is preliminary data.</text>
</comment>
<keyword evidence="2" id="KW-1185">Reference proteome</keyword>
<dbReference type="EMBL" id="JBJQND010000007">
    <property type="protein sequence ID" value="KAL3871567.1"/>
    <property type="molecule type" value="Genomic_DNA"/>
</dbReference>
<dbReference type="Gene3D" id="3.30.710.10">
    <property type="entry name" value="Potassium Channel Kv1.1, Chain A"/>
    <property type="match status" value="1"/>
</dbReference>
<gene>
    <name evidence="1" type="ORF">ACJMK2_039558</name>
</gene>
<organism evidence="1 2">
    <name type="scientific">Sinanodonta woodiana</name>
    <name type="common">Chinese pond mussel</name>
    <name type="synonym">Anodonta woodiana</name>
    <dbReference type="NCBI Taxonomy" id="1069815"/>
    <lineage>
        <taxon>Eukaryota</taxon>
        <taxon>Metazoa</taxon>
        <taxon>Spiralia</taxon>
        <taxon>Lophotrochozoa</taxon>
        <taxon>Mollusca</taxon>
        <taxon>Bivalvia</taxon>
        <taxon>Autobranchia</taxon>
        <taxon>Heteroconchia</taxon>
        <taxon>Palaeoheterodonta</taxon>
        <taxon>Unionida</taxon>
        <taxon>Unionoidea</taxon>
        <taxon>Unionidae</taxon>
        <taxon>Unioninae</taxon>
        <taxon>Sinanodonta</taxon>
    </lineage>
</organism>
<evidence type="ECO:0000313" key="2">
    <source>
        <dbReference type="Proteomes" id="UP001634394"/>
    </source>
</evidence>
<evidence type="ECO:0000313" key="1">
    <source>
        <dbReference type="EMBL" id="KAL3871567.1"/>
    </source>
</evidence>
<protein>
    <recommendedName>
        <fullName evidence="3">BTB domain-containing protein</fullName>
    </recommendedName>
</protein>